<dbReference type="OrthoDB" id="24039at2157"/>
<keyword evidence="3" id="KW-1185">Reference proteome</keyword>
<dbReference type="PANTHER" id="PTHR43032">
    <property type="entry name" value="PROTEIN-METHIONINE-SULFOXIDE REDUCTASE"/>
    <property type="match status" value="1"/>
</dbReference>
<evidence type="ECO:0000259" key="1">
    <source>
        <dbReference type="Pfam" id="PF00174"/>
    </source>
</evidence>
<dbReference type="eggNOG" id="arCOG00264">
    <property type="taxonomic scope" value="Archaea"/>
</dbReference>
<dbReference type="GeneID" id="25400471"/>
<organism evidence="2 3">
    <name type="scientific">Staphylothermus marinus (strain ATCC 43588 / DSM 3639 / JCM 9404 / F1)</name>
    <dbReference type="NCBI Taxonomy" id="399550"/>
    <lineage>
        <taxon>Archaea</taxon>
        <taxon>Thermoproteota</taxon>
        <taxon>Thermoprotei</taxon>
        <taxon>Desulfurococcales</taxon>
        <taxon>Desulfurococcaceae</taxon>
        <taxon>Staphylothermus</taxon>
    </lineage>
</organism>
<gene>
    <name evidence="2" type="ordered locus">Smar_1374</name>
</gene>
<reference evidence="2 3" key="2">
    <citation type="journal article" date="2009" name="Stand. Genomic Sci.">
        <title>Complete genome sequence of Staphylothermus marinus Stetter and Fiala 1986 type strain F1.</title>
        <authorList>
            <person name="Anderson I.J."/>
            <person name="Sun H."/>
            <person name="Lapidus A."/>
            <person name="Copeland A."/>
            <person name="Glavina Del Rio T."/>
            <person name="Tice H."/>
            <person name="Dalin E."/>
            <person name="Lucas S."/>
            <person name="Barry K."/>
            <person name="Land M."/>
            <person name="Richardson P."/>
            <person name="Huber H."/>
            <person name="Kyrpides N.C."/>
        </authorList>
    </citation>
    <scope>NUCLEOTIDE SEQUENCE [LARGE SCALE GENOMIC DNA]</scope>
    <source>
        <strain evidence="3">ATCC 43588 / DSM 3639 / JCM 9404 / F1</strain>
    </source>
</reference>
<dbReference type="Gene3D" id="3.90.420.10">
    <property type="entry name" value="Oxidoreductase, molybdopterin-binding domain"/>
    <property type="match status" value="1"/>
</dbReference>
<reference evidence="3" key="1">
    <citation type="journal article" date="2009" name="BMC Genomics">
        <title>The complete genome sequence of Staphylothermus marinus reveals differences in sulfur metabolism among heterotrophic Crenarchaeota.</title>
        <authorList>
            <person name="Anderson I.J."/>
            <person name="Dharmarajan L."/>
            <person name="Rodriguez J."/>
            <person name="Hooper S."/>
            <person name="Porat I."/>
            <person name="Ulrich L.E."/>
            <person name="Elkins J.G."/>
            <person name="Mavromatis K."/>
            <person name="Sun H."/>
            <person name="Land M."/>
            <person name="Lapidus A."/>
            <person name="Lucas S."/>
            <person name="Barry K."/>
            <person name="Huber H."/>
            <person name="Zhulin I.B."/>
            <person name="Whitman W.B."/>
            <person name="Mukhopadhyay B."/>
            <person name="Woese C."/>
            <person name="Bristow J."/>
            <person name="Kyrpides N."/>
        </authorList>
    </citation>
    <scope>NUCLEOTIDE SEQUENCE [LARGE SCALE GENOMIC DNA]</scope>
    <source>
        <strain evidence="3">ATCC 43588 / DSM 3639 / JCM 9404 / F1</strain>
    </source>
</reference>
<sequence>MNCISTSSPGLYKKGIVKVIQCFINKEYDEINYSILKPLIWEYSTRIFTLDNDECSLEFVDNEPINDEFIIYSYHLNCLDRKGYIGIRAVTRRNKLIMIVFTIGEKYIEKTKTSLPEIEKLNTLFTKQTVIEKSVKEYGKTPPGQRFIPSFIIYRILGQPYIRINEWSLKITGEVEKELRYKYEDLLRMEHITIKTDFHCVTGWSVKDVEWTGVPLRRFAEEARIKPGVKWVYIVSLDGYTTIIPYEDFVFNNSILALKMNGKPLPLEQGFPARIIIPHLYGWKSAKWVEKIIFTNKYVDGYWEALGYHWRGNIYLNERFKQI</sequence>
<protein>
    <submittedName>
        <fullName evidence="2">Oxidoreductase, molybdopterin binding</fullName>
    </submittedName>
</protein>
<dbReference type="HOGENOM" id="CLU_876029_0_0_2"/>
<dbReference type="SUPFAM" id="SSF56524">
    <property type="entry name" value="Oxidoreductase molybdopterin-binding domain"/>
    <property type="match status" value="1"/>
</dbReference>
<name>A3DPA5_STAMF</name>
<dbReference type="STRING" id="399550.Smar_1374"/>
<dbReference type="AlphaFoldDB" id="A3DPA5"/>
<dbReference type="EMBL" id="CP000575">
    <property type="protein sequence ID" value="ABN70465.1"/>
    <property type="molecule type" value="Genomic_DNA"/>
</dbReference>
<evidence type="ECO:0000313" key="3">
    <source>
        <dbReference type="Proteomes" id="UP000000254"/>
    </source>
</evidence>
<dbReference type="RefSeq" id="WP_011839659.1">
    <property type="nucleotide sequence ID" value="NC_009033.1"/>
</dbReference>
<dbReference type="Pfam" id="PF00174">
    <property type="entry name" value="Oxidored_molyb"/>
    <property type="match status" value="1"/>
</dbReference>
<dbReference type="PANTHER" id="PTHR43032:SF4">
    <property type="entry name" value="OXIDOREDUCTASE MOLYBDOPTERIN-BINDING DOMAIN-CONTAINING PROTEIN"/>
    <property type="match status" value="1"/>
</dbReference>
<evidence type="ECO:0000313" key="2">
    <source>
        <dbReference type="EMBL" id="ABN70465.1"/>
    </source>
</evidence>
<dbReference type="KEGG" id="smr:Smar_1374"/>
<dbReference type="InterPro" id="IPR000572">
    <property type="entry name" value="OxRdtase_Mopterin-bd_dom"/>
</dbReference>
<accession>A3DPA5</accession>
<feature type="domain" description="Oxidoreductase molybdopterin-binding" evidence="1">
    <location>
        <begin position="160"/>
        <end position="303"/>
    </location>
</feature>
<proteinExistence type="predicted"/>
<dbReference type="Proteomes" id="UP000000254">
    <property type="component" value="Chromosome"/>
</dbReference>
<dbReference type="CDD" id="cd02109">
    <property type="entry name" value="arch_bact_SO_family_Moco"/>
    <property type="match status" value="1"/>
</dbReference>
<dbReference type="InterPro" id="IPR036374">
    <property type="entry name" value="OxRdtase_Mopterin-bd_sf"/>
</dbReference>